<accession>A0A1B1AGA3</accession>
<feature type="domain" description="Nudix hydrolase" evidence="7">
    <location>
        <begin position="42"/>
        <end position="174"/>
    </location>
</feature>
<dbReference type="Proteomes" id="UP000092498">
    <property type="component" value="Chromosome"/>
</dbReference>
<reference evidence="8 9" key="1">
    <citation type="submission" date="2015-11" db="EMBL/GenBank/DDBJ databases">
        <title>Whole-Genome Sequence of Candidatus Oderbacter manganicum from the National Park Lower Oder Valley, Germany.</title>
        <authorList>
            <person name="Braun B."/>
            <person name="Liere K."/>
            <person name="Szewzyk U."/>
        </authorList>
    </citation>
    <scope>NUCLEOTIDE SEQUENCE [LARGE SCALE GENOMIC DNA]</scope>
    <source>
        <strain evidence="8 9">OTSz_A_272</strain>
    </source>
</reference>
<keyword evidence="3" id="KW-0479">Metal-binding</keyword>
<dbReference type="FunCoup" id="A0A1B1AGA3">
    <property type="interactions" value="203"/>
</dbReference>
<gene>
    <name evidence="8" type="ORF">ATE48_06460</name>
</gene>
<evidence type="ECO:0000259" key="7">
    <source>
        <dbReference type="PROSITE" id="PS51462"/>
    </source>
</evidence>
<dbReference type="Pfam" id="PF00293">
    <property type="entry name" value="NUDIX"/>
    <property type="match status" value="1"/>
</dbReference>
<dbReference type="GO" id="GO:0010945">
    <property type="term" value="F:coenzyme A diphosphatase activity"/>
    <property type="evidence" value="ECO:0007669"/>
    <property type="project" value="InterPro"/>
</dbReference>
<dbReference type="GO" id="GO:0046872">
    <property type="term" value="F:metal ion binding"/>
    <property type="evidence" value="ECO:0007669"/>
    <property type="project" value="UniProtKB-KW"/>
</dbReference>
<proteinExistence type="predicted"/>
<dbReference type="CDD" id="cd03426">
    <property type="entry name" value="NUDIX_CoAse_Nudt7"/>
    <property type="match status" value="1"/>
</dbReference>
<dbReference type="Gene3D" id="3.90.79.10">
    <property type="entry name" value="Nucleoside Triphosphate Pyrophosphohydrolase"/>
    <property type="match status" value="1"/>
</dbReference>
<organism evidence="8 9">
    <name type="scientific">Candidatus Viadribacter manganicus</name>
    <dbReference type="NCBI Taxonomy" id="1759059"/>
    <lineage>
        <taxon>Bacteria</taxon>
        <taxon>Pseudomonadati</taxon>
        <taxon>Pseudomonadota</taxon>
        <taxon>Alphaproteobacteria</taxon>
        <taxon>Hyphomonadales</taxon>
        <taxon>Hyphomonadaceae</taxon>
        <taxon>Candidatus Viadribacter</taxon>
    </lineage>
</organism>
<dbReference type="RefSeq" id="WP_066769129.1">
    <property type="nucleotide sequence ID" value="NZ_CP013244.1"/>
</dbReference>
<dbReference type="InterPro" id="IPR045121">
    <property type="entry name" value="CoAse"/>
</dbReference>
<name>A0A1B1AGA3_9PROT</name>
<keyword evidence="9" id="KW-1185">Reference proteome</keyword>
<sequence>MSTDFEKRLREKLDPLGDIAGAFARTRSDNDLNPGFDNHPEARPAAVLAPIIKRAGGWTMLLTARSVETPAHPGQISFPGGRVQASDADAVETALRETFEEVGLERRFIEPIGAWDRYDTITGFRVTPIVGLVEPGFELKLDPREVASAFEAPLDFLMDPANHEVREAQFRGRLRRYYVMPYEGHNIWGATAGMVRALWERLYG</sequence>
<evidence type="ECO:0000256" key="1">
    <source>
        <dbReference type="ARBA" id="ARBA00001936"/>
    </source>
</evidence>
<evidence type="ECO:0000256" key="6">
    <source>
        <dbReference type="ARBA" id="ARBA00023211"/>
    </source>
</evidence>
<dbReference type="PROSITE" id="PS51462">
    <property type="entry name" value="NUDIX"/>
    <property type="match status" value="1"/>
</dbReference>
<evidence type="ECO:0000313" key="9">
    <source>
        <dbReference type="Proteomes" id="UP000092498"/>
    </source>
</evidence>
<protein>
    <recommendedName>
        <fullName evidence="7">Nudix hydrolase domain-containing protein</fullName>
    </recommendedName>
</protein>
<evidence type="ECO:0000256" key="2">
    <source>
        <dbReference type="ARBA" id="ARBA00001946"/>
    </source>
</evidence>
<dbReference type="InterPro" id="IPR000086">
    <property type="entry name" value="NUDIX_hydrolase_dom"/>
</dbReference>
<dbReference type="SUPFAM" id="SSF55811">
    <property type="entry name" value="Nudix"/>
    <property type="match status" value="1"/>
</dbReference>
<keyword evidence="5" id="KW-0460">Magnesium</keyword>
<dbReference type="KEGG" id="cbot:ATE48_06460"/>
<comment type="cofactor">
    <cofactor evidence="1">
        <name>Mn(2+)</name>
        <dbReference type="ChEBI" id="CHEBI:29035"/>
    </cofactor>
</comment>
<dbReference type="PANTHER" id="PTHR12992">
    <property type="entry name" value="NUDIX HYDROLASE"/>
    <property type="match status" value="1"/>
</dbReference>
<comment type="cofactor">
    <cofactor evidence="2">
        <name>Mg(2+)</name>
        <dbReference type="ChEBI" id="CHEBI:18420"/>
    </cofactor>
</comment>
<keyword evidence="4" id="KW-0378">Hydrolase</keyword>
<dbReference type="InterPro" id="IPR015797">
    <property type="entry name" value="NUDIX_hydrolase-like_dom_sf"/>
</dbReference>
<evidence type="ECO:0000313" key="8">
    <source>
        <dbReference type="EMBL" id="ANP45584.1"/>
    </source>
</evidence>
<dbReference type="STRING" id="1759059.ATE48_06460"/>
<dbReference type="PANTHER" id="PTHR12992:SF11">
    <property type="entry name" value="MITOCHONDRIAL COENZYME A DIPHOSPHATASE NUDT8"/>
    <property type="match status" value="1"/>
</dbReference>
<dbReference type="AlphaFoldDB" id="A0A1B1AGA3"/>
<evidence type="ECO:0000256" key="3">
    <source>
        <dbReference type="ARBA" id="ARBA00022723"/>
    </source>
</evidence>
<evidence type="ECO:0000256" key="4">
    <source>
        <dbReference type="ARBA" id="ARBA00022801"/>
    </source>
</evidence>
<dbReference type="InParanoid" id="A0A1B1AGA3"/>
<keyword evidence="6" id="KW-0464">Manganese</keyword>
<dbReference type="EMBL" id="CP013244">
    <property type="protein sequence ID" value="ANP45584.1"/>
    <property type="molecule type" value="Genomic_DNA"/>
</dbReference>
<evidence type="ECO:0000256" key="5">
    <source>
        <dbReference type="ARBA" id="ARBA00022842"/>
    </source>
</evidence>